<feature type="signal peptide" evidence="2">
    <location>
        <begin position="1"/>
        <end position="17"/>
    </location>
</feature>
<name>A0A815AIY3_ADIRI</name>
<evidence type="ECO:0000256" key="2">
    <source>
        <dbReference type="SAM" id="SignalP"/>
    </source>
</evidence>
<dbReference type="SUPFAM" id="SSF57997">
    <property type="entry name" value="Tropomyosin"/>
    <property type="match status" value="1"/>
</dbReference>
<dbReference type="EMBL" id="CAJNOR010002188">
    <property type="protein sequence ID" value="CAF1260172.1"/>
    <property type="molecule type" value="Genomic_DNA"/>
</dbReference>
<keyword evidence="4" id="KW-1185">Reference proteome</keyword>
<dbReference type="Gene3D" id="1.20.120.330">
    <property type="entry name" value="Nucleotidyltransferases domain 2"/>
    <property type="match status" value="1"/>
</dbReference>
<gene>
    <name evidence="3" type="ORF">XAT740_LOCUS26734</name>
</gene>
<keyword evidence="1" id="KW-0175">Coiled coil</keyword>
<protein>
    <submittedName>
        <fullName evidence="3">Uncharacterized protein</fullName>
    </submittedName>
</protein>
<comment type="caution">
    <text evidence="3">The sequence shown here is derived from an EMBL/GenBank/DDBJ whole genome shotgun (WGS) entry which is preliminary data.</text>
</comment>
<keyword evidence="2" id="KW-0732">Signal</keyword>
<organism evidence="3 4">
    <name type="scientific">Adineta ricciae</name>
    <name type="common">Rotifer</name>
    <dbReference type="NCBI Taxonomy" id="249248"/>
    <lineage>
        <taxon>Eukaryota</taxon>
        <taxon>Metazoa</taxon>
        <taxon>Spiralia</taxon>
        <taxon>Gnathifera</taxon>
        <taxon>Rotifera</taxon>
        <taxon>Eurotatoria</taxon>
        <taxon>Bdelloidea</taxon>
        <taxon>Adinetida</taxon>
        <taxon>Adinetidae</taxon>
        <taxon>Adineta</taxon>
    </lineage>
</organism>
<dbReference type="Proteomes" id="UP000663828">
    <property type="component" value="Unassembled WGS sequence"/>
</dbReference>
<dbReference type="AlphaFoldDB" id="A0A815AIY3"/>
<feature type="coiled-coil region" evidence="1">
    <location>
        <begin position="248"/>
        <end position="289"/>
    </location>
</feature>
<evidence type="ECO:0000313" key="4">
    <source>
        <dbReference type="Proteomes" id="UP000663828"/>
    </source>
</evidence>
<feature type="coiled-coil region" evidence="1">
    <location>
        <begin position="93"/>
        <end position="169"/>
    </location>
</feature>
<sequence length="409" mass="44938">MKLSLALLFISAYLCHANDIWYQADMSTTLVPPFQNVYTTLQQTLISRLSTLNGDSLPTDEPTLTSITSMFYCEVEKLVKSLDLTLLASNNIRIKVDQKLASIMNEIKAKENEIARMNGQIQDVNGKIQAKQSQISTAEQSVRQAENAVNDAQNALQRAEKEVEEAQKCSGLFGRRKRFLGNIWNSIQSAVNDAGNAISSAVNQAGNAIGSVVNQAGGAIESAANTVGNAIVDNVVKPVCSVINFQQVDNARRNVENKRNELVNSRSRVQSLKNDLNSMQNDLVIYSTQLYNLNYQLTQLQNSLVSLPNEQHIILSINQKLSSVASTVRLALNNAGSFLNGMMTMIDFDSIVKPLNAVYDELQQNQFMTSFGIAKLSSQEVNQAKTGLQVLIGSMLNFAFDANNARCSK</sequence>
<reference evidence="3" key="1">
    <citation type="submission" date="2021-02" db="EMBL/GenBank/DDBJ databases">
        <authorList>
            <person name="Nowell W R."/>
        </authorList>
    </citation>
    <scope>NUCLEOTIDE SEQUENCE</scope>
</reference>
<feature type="chain" id="PRO_5032777161" evidence="2">
    <location>
        <begin position="18"/>
        <end position="409"/>
    </location>
</feature>
<accession>A0A815AIY3</accession>
<evidence type="ECO:0000256" key="1">
    <source>
        <dbReference type="SAM" id="Coils"/>
    </source>
</evidence>
<evidence type="ECO:0000313" key="3">
    <source>
        <dbReference type="EMBL" id="CAF1260172.1"/>
    </source>
</evidence>
<proteinExistence type="predicted"/>